<organism evidence="1 2">
    <name type="scientific">Ajellomyces capsulatus</name>
    <name type="common">Darling's disease fungus</name>
    <name type="synonym">Histoplasma capsulatum</name>
    <dbReference type="NCBI Taxonomy" id="5037"/>
    <lineage>
        <taxon>Eukaryota</taxon>
        <taxon>Fungi</taxon>
        <taxon>Dikarya</taxon>
        <taxon>Ascomycota</taxon>
        <taxon>Pezizomycotina</taxon>
        <taxon>Eurotiomycetes</taxon>
        <taxon>Eurotiomycetidae</taxon>
        <taxon>Onygenales</taxon>
        <taxon>Ajellomycetaceae</taxon>
        <taxon>Histoplasma</taxon>
    </lineage>
</organism>
<reference evidence="1 2" key="1">
    <citation type="submission" date="2021-01" db="EMBL/GenBank/DDBJ databases">
        <title>Chromosome-level genome assembly of a human fungal pathogen reveals clustering of transcriptionally co-regulated genes.</title>
        <authorList>
            <person name="Voorhies M."/>
            <person name="Cohen S."/>
            <person name="Shea T.P."/>
            <person name="Petrus S."/>
            <person name="Munoz J.F."/>
            <person name="Poplawski S."/>
            <person name="Goldman W.E."/>
            <person name="Michael T."/>
            <person name="Cuomo C.A."/>
            <person name="Sil A."/>
            <person name="Beyhan S."/>
        </authorList>
    </citation>
    <scope>NUCLEOTIDE SEQUENCE [LARGE SCALE GENOMIC DNA]</scope>
    <source>
        <strain evidence="1 2">G184AR</strain>
    </source>
</reference>
<evidence type="ECO:0000313" key="1">
    <source>
        <dbReference type="EMBL" id="KAG5304678.1"/>
    </source>
</evidence>
<proteinExistence type="predicted"/>
<comment type="caution">
    <text evidence="1">The sequence shown here is derived from an EMBL/GenBank/DDBJ whole genome shotgun (WGS) entry which is preliminary data.</text>
</comment>
<dbReference type="Proteomes" id="UP000670092">
    <property type="component" value="Unassembled WGS sequence"/>
</dbReference>
<dbReference type="AlphaFoldDB" id="A0A8H7ZBF7"/>
<dbReference type="EMBL" id="JAEVHI010000001">
    <property type="protein sequence ID" value="KAG5304678.1"/>
    <property type="molecule type" value="Genomic_DNA"/>
</dbReference>
<gene>
    <name evidence="1" type="ORF">I7I52_03087</name>
</gene>
<sequence length="69" mass="7617">MNHDTPGSTARCVRLRMGLATTFCMTASSIFTTGPCMFLQPRFFYLAFELLCNYLPLVAGSISDVVECV</sequence>
<dbReference type="VEuPathDB" id="FungiDB:I7I52_03087"/>
<evidence type="ECO:0000313" key="2">
    <source>
        <dbReference type="Proteomes" id="UP000670092"/>
    </source>
</evidence>
<accession>A0A8H7ZBF7</accession>
<name>A0A8H7ZBF7_AJECA</name>
<protein>
    <submittedName>
        <fullName evidence="1">Uncharacterized protein</fullName>
    </submittedName>
</protein>